<name>A0A1C4DND6_9ENTR</name>
<dbReference type="OrthoDB" id="6418370at2"/>
<sequence>MSVMTLGIVSGQPAGLRSLVSKYLAAPRWQDSCDFYNQMMERERLTVCFHAQLKQRHATMRFEEMNDVDRERLICAIDELRAAFSRFRQVGISQTAYIGRLTISQRRTLFMHAGLTENEFNQPYWRINDDSCYWRDKLFRALRELFGLFEHAPTILTSVKPEQYLH</sequence>
<reference evidence="2" key="1">
    <citation type="submission" date="2016-08" db="EMBL/GenBank/DDBJ databases">
        <authorList>
            <person name="Varghese N."/>
            <person name="Submissions Spin"/>
        </authorList>
    </citation>
    <scope>NUCLEOTIDE SEQUENCE [LARGE SCALE GENOMIC DNA]</scope>
    <source>
        <strain evidence="2">REICA_082</strain>
    </source>
</reference>
<protein>
    <recommendedName>
        <fullName evidence="3">Replication protein B</fullName>
    </recommendedName>
</protein>
<accession>A0A1C4DND6</accession>
<dbReference type="AlphaFoldDB" id="A0A1C4DND6"/>
<keyword evidence="2" id="KW-1185">Reference proteome</keyword>
<evidence type="ECO:0000313" key="1">
    <source>
        <dbReference type="EMBL" id="SCC32893.1"/>
    </source>
</evidence>
<dbReference type="Proteomes" id="UP000198975">
    <property type="component" value="Unassembled WGS sequence"/>
</dbReference>
<proteinExistence type="predicted"/>
<gene>
    <name evidence="1" type="ORF">GA0061071_11380</name>
</gene>
<evidence type="ECO:0000313" key="2">
    <source>
        <dbReference type="Proteomes" id="UP000198975"/>
    </source>
</evidence>
<dbReference type="EMBL" id="FMAY01000013">
    <property type="protein sequence ID" value="SCC32893.1"/>
    <property type="molecule type" value="Genomic_DNA"/>
</dbReference>
<organism evidence="1 2">
    <name type="scientific">Kosakonia oryzendophytica</name>
    <dbReference type="NCBI Taxonomy" id="1005665"/>
    <lineage>
        <taxon>Bacteria</taxon>
        <taxon>Pseudomonadati</taxon>
        <taxon>Pseudomonadota</taxon>
        <taxon>Gammaproteobacteria</taxon>
        <taxon>Enterobacterales</taxon>
        <taxon>Enterobacteriaceae</taxon>
        <taxon>Kosakonia</taxon>
    </lineage>
</organism>
<evidence type="ECO:0008006" key="3">
    <source>
        <dbReference type="Google" id="ProtNLM"/>
    </source>
</evidence>
<dbReference type="RefSeq" id="WP_035889130.1">
    <property type="nucleotide sequence ID" value="NZ_FMAY01000013.1"/>
</dbReference>